<organism evidence="1 2">
    <name type="scientific">Peronosclerospora sorghi</name>
    <dbReference type="NCBI Taxonomy" id="230839"/>
    <lineage>
        <taxon>Eukaryota</taxon>
        <taxon>Sar</taxon>
        <taxon>Stramenopiles</taxon>
        <taxon>Oomycota</taxon>
        <taxon>Peronosporomycetes</taxon>
        <taxon>Peronosporales</taxon>
        <taxon>Peronosporaceae</taxon>
        <taxon>Peronosclerospora</taxon>
    </lineage>
</organism>
<evidence type="ECO:0000313" key="1">
    <source>
        <dbReference type="EMBL" id="KAI9915830.1"/>
    </source>
</evidence>
<comment type="caution">
    <text evidence="1">The sequence shown here is derived from an EMBL/GenBank/DDBJ whole genome shotgun (WGS) entry which is preliminary data.</text>
</comment>
<evidence type="ECO:0000313" key="2">
    <source>
        <dbReference type="Proteomes" id="UP001163321"/>
    </source>
</evidence>
<proteinExistence type="predicted"/>
<accession>A0ACC0WCJ1</accession>
<protein>
    <submittedName>
        <fullName evidence="1">Uncharacterized protein</fullName>
    </submittedName>
</protein>
<sequence>MKTKAPDNRCVVGRIAAVVINARDLRLDVASMFTLCPIEGKVVLNVARGGQGVPTEGAVIGRILQVVVVQELHGGVTFECIKVAQYHNQSILRVTIGFDPIEDNA</sequence>
<name>A0ACC0WCJ1_9STRA</name>
<dbReference type="EMBL" id="CM047582">
    <property type="protein sequence ID" value="KAI9915830.1"/>
    <property type="molecule type" value="Genomic_DNA"/>
</dbReference>
<gene>
    <name evidence="1" type="ORF">PsorP6_007977</name>
</gene>
<reference evidence="1 2" key="1">
    <citation type="journal article" date="2022" name="bioRxiv">
        <title>The genome of the oomycete Peronosclerospora sorghi, a cosmopolitan pathogen of maize and sorghum, is inflated with dispersed pseudogenes.</title>
        <authorList>
            <person name="Fletcher K."/>
            <person name="Martin F."/>
            <person name="Isakeit T."/>
            <person name="Cavanaugh K."/>
            <person name="Magill C."/>
            <person name="Michelmore R."/>
        </authorList>
    </citation>
    <scope>NUCLEOTIDE SEQUENCE [LARGE SCALE GENOMIC DNA]</scope>
    <source>
        <strain evidence="1">P6</strain>
    </source>
</reference>
<dbReference type="Proteomes" id="UP001163321">
    <property type="component" value="Chromosome 3"/>
</dbReference>
<keyword evidence="2" id="KW-1185">Reference proteome</keyword>